<evidence type="ECO:0000313" key="1">
    <source>
        <dbReference type="EMBL" id="KKM69874.1"/>
    </source>
</evidence>
<proteinExistence type="predicted"/>
<name>A0A0F9JJ39_9ZZZZ</name>
<accession>A0A0F9JJ39</accession>
<gene>
    <name evidence="1" type="ORF">LCGC14_1446370</name>
</gene>
<comment type="caution">
    <text evidence="1">The sequence shown here is derived from an EMBL/GenBank/DDBJ whole genome shotgun (WGS) entry which is preliminary data.</text>
</comment>
<organism evidence="1">
    <name type="scientific">marine sediment metagenome</name>
    <dbReference type="NCBI Taxonomy" id="412755"/>
    <lineage>
        <taxon>unclassified sequences</taxon>
        <taxon>metagenomes</taxon>
        <taxon>ecological metagenomes</taxon>
    </lineage>
</organism>
<dbReference type="AlphaFoldDB" id="A0A0F9JJ39"/>
<protein>
    <submittedName>
        <fullName evidence="1">Uncharacterized protein</fullName>
    </submittedName>
</protein>
<reference evidence="1" key="1">
    <citation type="journal article" date="2015" name="Nature">
        <title>Complex archaea that bridge the gap between prokaryotes and eukaryotes.</title>
        <authorList>
            <person name="Spang A."/>
            <person name="Saw J.H."/>
            <person name="Jorgensen S.L."/>
            <person name="Zaremba-Niedzwiedzka K."/>
            <person name="Martijn J."/>
            <person name="Lind A.E."/>
            <person name="van Eijk R."/>
            <person name="Schleper C."/>
            <person name="Guy L."/>
            <person name="Ettema T.J."/>
        </authorList>
    </citation>
    <scope>NUCLEOTIDE SEQUENCE</scope>
</reference>
<sequence>MTYVRTKVEKPIQVKCKKCKKCGSENVDFHGESMEPLKTGSNRRNVNKYYWCNDCDEFFKLTSKAGEYTTEIVDIDKECREADTCVYGDRKADYVVCRQCNHSVNADSNKRDRYKENI</sequence>
<dbReference type="EMBL" id="LAZR01009915">
    <property type="protein sequence ID" value="KKM69874.1"/>
    <property type="molecule type" value="Genomic_DNA"/>
</dbReference>